<reference evidence="3 4" key="1">
    <citation type="journal article" date="2018" name="Nat. Ecol. Evol.">
        <title>Shark genomes provide insights into elasmobranch evolution and the origin of vertebrates.</title>
        <authorList>
            <person name="Hara Y"/>
            <person name="Yamaguchi K"/>
            <person name="Onimaru K"/>
            <person name="Kadota M"/>
            <person name="Koyanagi M"/>
            <person name="Keeley SD"/>
            <person name="Tatsumi K"/>
            <person name="Tanaka K"/>
            <person name="Motone F"/>
            <person name="Kageyama Y"/>
            <person name="Nozu R"/>
            <person name="Adachi N"/>
            <person name="Nishimura O"/>
            <person name="Nakagawa R"/>
            <person name="Tanegashima C"/>
            <person name="Kiyatake I"/>
            <person name="Matsumoto R"/>
            <person name="Murakumo K"/>
            <person name="Nishida K"/>
            <person name="Terakita A"/>
            <person name="Kuratani S"/>
            <person name="Sato K"/>
            <person name="Hyodo S Kuraku.S."/>
        </authorList>
    </citation>
    <scope>NUCLEOTIDE SEQUENCE [LARGE SCALE GENOMIC DNA]</scope>
</reference>
<gene>
    <name evidence="3" type="ORF">scyTo_0023227</name>
</gene>
<evidence type="ECO:0000313" key="4">
    <source>
        <dbReference type="Proteomes" id="UP000288216"/>
    </source>
</evidence>
<dbReference type="OrthoDB" id="4694525at2759"/>
<organism evidence="3 4">
    <name type="scientific">Scyliorhinus torazame</name>
    <name type="common">Cloudy catshark</name>
    <name type="synonym">Catulus torazame</name>
    <dbReference type="NCBI Taxonomy" id="75743"/>
    <lineage>
        <taxon>Eukaryota</taxon>
        <taxon>Metazoa</taxon>
        <taxon>Chordata</taxon>
        <taxon>Craniata</taxon>
        <taxon>Vertebrata</taxon>
        <taxon>Chondrichthyes</taxon>
        <taxon>Elasmobranchii</taxon>
        <taxon>Galeomorphii</taxon>
        <taxon>Galeoidea</taxon>
        <taxon>Carcharhiniformes</taxon>
        <taxon>Scyliorhinidae</taxon>
        <taxon>Scyliorhinus</taxon>
    </lineage>
</organism>
<dbReference type="Gene3D" id="3.30.70.2600">
    <property type="match status" value="1"/>
</dbReference>
<dbReference type="PANTHER" id="PTHR23422:SF11">
    <property type="entry name" value="DIPEPTIDYL PEPTIDASE 3"/>
    <property type="match status" value="1"/>
</dbReference>
<dbReference type="PANTHER" id="PTHR23422">
    <property type="entry name" value="DIPEPTIDYL PEPTIDASE III-RELATED"/>
    <property type="match status" value="1"/>
</dbReference>
<sequence length="119" mass="13341">MQEKLKALVWKSAAYQQKREEVESLWKVCGQLMYSLDDRQKQLGLGAKGISTYFSGNCELKDAELAQKFLDSKGISAYNTRLFKTAGTDDKPLYEVRQASAIMDVTDPSPPALYPSVIQ</sequence>
<dbReference type="GO" id="GO:0005737">
    <property type="term" value="C:cytoplasm"/>
    <property type="evidence" value="ECO:0007669"/>
    <property type="project" value="TreeGrafter"/>
</dbReference>
<evidence type="ECO:0000313" key="3">
    <source>
        <dbReference type="EMBL" id="GCB80739.1"/>
    </source>
</evidence>
<proteinExistence type="predicted"/>
<dbReference type="Proteomes" id="UP000288216">
    <property type="component" value="Unassembled WGS sequence"/>
</dbReference>
<keyword evidence="2" id="KW-0378">Hydrolase</keyword>
<name>A0A401Q5S2_SCYTO</name>
<dbReference type="STRING" id="75743.A0A401Q5S2"/>
<comment type="caution">
    <text evidence="3">The sequence shown here is derived from an EMBL/GenBank/DDBJ whole genome shotgun (WGS) entry which is preliminary data.</text>
</comment>
<accession>A0A401Q5S2</accession>
<dbReference type="Pfam" id="PF03571">
    <property type="entry name" value="Peptidase_M49"/>
    <property type="match status" value="1"/>
</dbReference>
<dbReference type="OMA" id="VWHSAAY"/>
<keyword evidence="4" id="KW-1185">Reference proteome</keyword>
<dbReference type="EMBL" id="BFAA01027391">
    <property type="protein sequence ID" value="GCB80739.1"/>
    <property type="molecule type" value="Genomic_DNA"/>
</dbReference>
<keyword evidence="1" id="KW-0479">Metal-binding</keyword>
<evidence type="ECO:0000256" key="2">
    <source>
        <dbReference type="ARBA" id="ARBA00022801"/>
    </source>
</evidence>
<protein>
    <submittedName>
        <fullName evidence="3">Uncharacterized protein</fullName>
    </submittedName>
</protein>
<dbReference type="AlphaFoldDB" id="A0A401Q5S2"/>
<dbReference type="GO" id="GO:0008239">
    <property type="term" value="F:dipeptidyl-peptidase activity"/>
    <property type="evidence" value="ECO:0007669"/>
    <property type="project" value="TreeGrafter"/>
</dbReference>
<dbReference type="InterPro" id="IPR039461">
    <property type="entry name" value="Peptidase_M49"/>
</dbReference>
<dbReference type="GO" id="GO:0046872">
    <property type="term" value="F:metal ion binding"/>
    <property type="evidence" value="ECO:0007669"/>
    <property type="project" value="UniProtKB-KW"/>
</dbReference>
<evidence type="ECO:0000256" key="1">
    <source>
        <dbReference type="ARBA" id="ARBA00022723"/>
    </source>
</evidence>